<comment type="similarity">
    <text evidence="1 4">Belongs to the aldehyde dehydrogenase family.</text>
</comment>
<dbReference type="AlphaFoldDB" id="A0AAC8T7Z2"/>
<gene>
    <name evidence="6" type="ORF">AAX06_04435</name>
</gene>
<reference evidence="6 7" key="1">
    <citation type="submission" date="2015-05" db="EMBL/GenBank/DDBJ databases">
        <authorList>
            <person name="Dickey A."/>
            <person name="Clawson M."/>
            <person name="Bono J."/>
            <person name="Loy J.D."/>
        </authorList>
    </citation>
    <scope>NUCLEOTIDE SEQUENCE [LARGE SCALE GENOMIC DNA]</scope>
    <source>
        <strain evidence="6 7">22581</strain>
    </source>
</reference>
<dbReference type="FunFam" id="3.40.309.10:FF:000012">
    <property type="entry name" value="Betaine aldehyde dehydrogenase"/>
    <property type="match status" value="1"/>
</dbReference>
<feature type="domain" description="Aldehyde dehydrogenase" evidence="5">
    <location>
        <begin position="37"/>
        <end position="486"/>
    </location>
</feature>
<dbReference type="Pfam" id="PF00171">
    <property type="entry name" value="Aldedh"/>
    <property type="match status" value="1"/>
</dbReference>
<evidence type="ECO:0000256" key="3">
    <source>
        <dbReference type="PROSITE-ProRule" id="PRU10007"/>
    </source>
</evidence>
<dbReference type="PROSITE" id="PS00687">
    <property type="entry name" value="ALDEHYDE_DEHYDR_GLU"/>
    <property type="match status" value="1"/>
</dbReference>
<organism evidence="6 7">
    <name type="scientific">Moraxella bovoculi</name>
    <dbReference type="NCBI Taxonomy" id="386891"/>
    <lineage>
        <taxon>Bacteria</taxon>
        <taxon>Pseudomonadati</taxon>
        <taxon>Pseudomonadota</taxon>
        <taxon>Gammaproteobacteria</taxon>
        <taxon>Moraxellales</taxon>
        <taxon>Moraxellaceae</taxon>
        <taxon>Moraxella</taxon>
    </lineage>
</organism>
<sequence>MINKRLLDLIRQICPEFQEVASYVNGEWRTGTGDGIVVKFTHDGSDMLSYQDADMNLVEELTHITQSAQSQWMSLTAFQRGQVIHKIGDEILGLADTLAMIECISANKPIRDARGEVIKVAEMFHYYAGWADKIHGDVISVPTTHLNYVVYEPLGTVLQITPWNAPIFTCGWQIAPAITSGNAVILKPSELTPITSLLVAYLAEKVGVPKGLINVLSGYGHTIAQAVIEQGDIQKVVFVGSVSTGQKIATAAAKKGIPCVLELGGKSANIVFADADYDKALRGAQNAIFANAGQSCVAGSRLLIQSSIFDRFVKDLAASTHKFKVGNPISPDTQISPVNNAKQYQHICSMIRAAIKDGAKLADGNINPIPQSDGYYINPTVLIGDNHMDCAKTEIFGPVVIAMPFDKEEDAIAIANDSRFGLAAAVWTSDVSRSQRVVRSLKAGTIWVNGYKTIHVSSPFGGYKDSGYGRSSGLSALHAYSQQKSVWIETAAEPLVNFGYGTQEK</sequence>
<dbReference type="PANTHER" id="PTHR11699">
    <property type="entry name" value="ALDEHYDE DEHYDROGENASE-RELATED"/>
    <property type="match status" value="1"/>
</dbReference>
<dbReference type="EMBL" id="CP011376">
    <property type="protein sequence ID" value="AKG07532.1"/>
    <property type="molecule type" value="Genomic_DNA"/>
</dbReference>
<evidence type="ECO:0000256" key="4">
    <source>
        <dbReference type="RuleBase" id="RU003345"/>
    </source>
</evidence>
<dbReference type="InterPro" id="IPR016163">
    <property type="entry name" value="Ald_DH_C"/>
</dbReference>
<evidence type="ECO:0000313" key="6">
    <source>
        <dbReference type="EMBL" id="AKG07532.1"/>
    </source>
</evidence>
<evidence type="ECO:0000256" key="2">
    <source>
        <dbReference type="ARBA" id="ARBA00023002"/>
    </source>
</evidence>
<evidence type="ECO:0000313" key="7">
    <source>
        <dbReference type="Proteomes" id="UP000077465"/>
    </source>
</evidence>
<dbReference type="Gene3D" id="3.40.309.10">
    <property type="entry name" value="Aldehyde Dehydrogenase, Chain A, domain 2"/>
    <property type="match status" value="1"/>
</dbReference>
<evidence type="ECO:0000256" key="1">
    <source>
        <dbReference type="ARBA" id="ARBA00009986"/>
    </source>
</evidence>
<dbReference type="GO" id="GO:0016620">
    <property type="term" value="F:oxidoreductase activity, acting on the aldehyde or oxo group of donors, NAD or NADP as acceptor"/>
    <property type="evidence" value="ECO:0007669"/>
    <property type="project" value="InterPro"/>
</dbReference>
<keyword evidence="2 4" id="KW-0560">Oxidoreductase</keyword>
<dbReference type="InterPro" id="IPR015590">
    <property type="entry name" value="Aldehyde_DH_dom"/>
</dbReference>
<name>A0AAC8T7Z2_9GAMM</name>
<dbReference type="InterPro" id="IPR029510">
    <property type="entry name" value="Ald_DH_CS_GLU"/>
</dbReference>
<dbReference type="Proteomes" id="UP000077465">
    <property type="component" value="Chromosome"/>
</dbReference>
<proteinExistence type="inferred from homology"/>
<dbReference type="FunFam" id="3.40.605.10:FF:000007">
    <property type="entry name" value="NAD/NADP-dependent betaine aldehyde dehydrogenase"/>
    <property type="match status" value="1"/>
</dbReference>
<protein>
    <submittedName>
        <fullName evidence="6">Aldehyde dehydrogenase</fullName>
    </submittedName>
</protein>
<dbReference type="Gene3D" id="3.40.605.10">
    <property type="entry name" value="Aldehyde Dehydrogenase, Chain A, domain 1"/>
    <property type="match status" value="1"/>
</dbReference>
<dbReference type="RefSeq" id="WP_046696795.1">
    <property type="nucleotide sequence ID" value="NZ_CP011376.1"/>
</dbReference>
<dbReference type="PROSITE" id="PS00070">
    <property type="entry name" value="ALDEHYDE_DEHYDR_CYS"/>
    <property type="match status" value="1"/>
</dbReference>
<dbReference type="InterPro" id="IPR016160">
    <property type="entry name" value="Ald_DH_CS_CYS"/>
</dbReference>
<accession>A0AAC8T7Z2</accession>
<feature type="active site" evidence="3">
    <location>
        <position position="262"/>
    </location>
</feature>
<evidence type="ECO:0000259" key="5">
    <source>
        <dbReference type="Pfam" id="PF00171"/>
    </source>
</evidence>
<dbReference type="SUPFAM" id="SSF53720">
    <property type="entry name" value="ALDH-like"/>
    <property type="match status" value="1"/>
</dbReference>
<dbReference type="InterPro" id="IPR016162">
    <property type="entry name" value="Ald_DH_N"/>
</dbReference>
<dbReference type="InterPro" id="IPR016161">
    <property type="entry name" value="Ald_DH/histidinol_DH"/>
</dbReference>